<evidence type="ECO:0000256" key="13">
    <source>
        <dbReference type="PIRSR" id="PIRSR602326-1"/>
    </source>
</evidence>
<accession>A0A2M9G066</accession>
<feature type="chain" id="PRO_5014825324" description="Cytochrome c1" evidence="15">
    <location>
        <begin position="26"/>
        <end position="259"/>
    </location>
</feature>
<dbReference type="InterPro" id="IPR021157">
    <property type="entry name" value="Cyt_c1_TM_anchor_C"/>
</dbReference>
<dbReference type="GO" id="GO:0009055">
    <property type="term" value="F:electron transfer activity"/>
    <property type="evidence" value="ECO:0007669"/>
    <property type="project" value="InterPro"/>
</dbReference>
<evidence type="ECO:0000256" key="2">
    <source>
        <dbReference type="ARBA" id="ARBA00006488"/>
    </source>
</evidence>
<evidence type="ECO:0000256" key="10">
    <source>
        <dbReference type="ARBA" id="ARBA00022989"/>
    </source>
</evidence>
<evidence type="ECO:0000256" key="7">
    <source>
        <dbReference type="ARBA" id="ARBA00022692"/>
    </source>
</evidence>
<organism evidence="17 18">
    <name type="scientific">Minwuia thermotolerans</name>
    <dbReference type="NCBI Taxonomy" id="2056226"/>
    <lineage>
        <taxon>Bacteria</taxon>
        <taxon>Pseudomonadati</taxon>
        <taxon>Pseudomonadota</taxon>
        <taxon>Alphaproteobacteria</taxon>
        <taxon>Minwuiales</taxon>
        <taxon>Minwuiaceae</taxon>
        <taxon>Minwuia</taxon>
    </lineage>
</organism>
<evidence type="ECO:0000256" key="12">
    <source>
        <dbReference type="ARBA" id="ARBA00023136"/>
    </source>
</evidence>
<evidence type="ECO:0000256" key="8">
    <source>
        <dbReference type="ARBA" id="ARBA00022723"/>
    </source>
</evidence>
<feature type="binding site" description="covalent" evidence="13">
    <location>
        <position position="65"/>
    </location>
    <ligand>
        <name>heme c</name>
        <dbReference type="ChEBI" id="CHEBI:61717"/>
    </ligand>
</feature>
<keyword evidence="11 13" id="KW-0408">Iron</keyword>
<dbReference type="EMBL" id="PHIG01000037">
    <property type="protein sequence ID" value="PJK29089.1"/>
    <property type="molecule type" value="Genomic_DNA"/>
</dbReference>
<dbReference type="GO" id="GO:0016020">
    <property type="term" value="C:membrane"/>
    <property type="evidence" value="ECO:0007669"/>
    <property type="project" value="UniProtKB-SubCell"/>
</dbReference>
<keyword evidence="10 14" id="KW-1133">Transmembrane helix</keyword>
<feature type="transmembrane region" description="Helical" evidence="14">
    <location>
        <begin position="232"/>
        <end position="250"/>
    </location>
</feature>
<name>A0A2M9G066_9PROT</name>
<evidence type="ECO:0000256" key="5">
    <source>
        <dbReference type="ARBA" id="ARBA00022617"/>
    </source>
</evidence>
<dbReference type="Pfam" id="PF02167">
    <property type="entry name" value="Cytochrom_C1"/>
    <property type="match status" value="1"/>
</dbReference>
<sequence>MAHPVVKTLAAALLAVGLGTGAAQAAGEAKHPKDVEWSHSGPFGTYDRPSVQRGLQVYQQVCASCHGLRFVAFRNLQAIGFSEPQVKAIAAEYTITDGPNDAGDMFERPGKDFDYFPEPFPNDKAAAAANGGVAPPDLSLMSKARPNGDNYLYSLLTGYGESETAGEEHGCSATNYYNPYFSGGCIAMPPPLAEGLVEYADGTEATTEQMAHDVTAFLAWAAEPKMEERKQLGWKVMLFLIVLSVLLYLAKRQIWGRLH</sequence>
<reference evidence="17 18" key="1">
    <citation type="submission" date="2017-11" db="EMBL/GenBank/DDBJ databases">
        <title>Draft genome sequence of Rhizobiales bacterium SY3-13.</title>
        <authorList>
            <person name="Sun C."/>
        </authorList>
    </citation>
    <scope>NUCLEOTIDE SEQUENCE [LARGE SCALE GENOMIC DNA]</scope>
    <source>
        <strain evidence="17 18">SY3-13</strain>
    </source>
</reference>
<keyword evidence="15" id="KW-0732">Signal</keyword>
<evidence type="ECO:0000256" key="3">
    <source>
        <dbReference type="ARBA" id="ARBA00016165"/>
    </source>
</evidence>
<feature type="binding site" description="covalent" evidence="13">
    <location>
        <position position="188"/>
    </location>
    <ligand>
        <name>heme c</name>
        <dbReference type="ChEBI" id="CHEBI:61717"/>
    </ligand>
</feature>
<evidence type="ECO:0000256" key="6">
    <source>
        <dbReference type="ARBA" id="ARBA00022660"/>
    </source>
</evidence>
<keyword evidence="8 13" id="KW-0479">Metal-binding</keyword>
<dbReference type="PANTHER" id="PTHR10266:SF3">
    <property type="entry name" value="CYTOCHROME C1, HEME PROTEIN, MITOCHONDRIAL"/>
    <property type="match status" value="1"/>
</dbReference>
<evidence type="ECO:0000256" key="1">
    <source>
        <dbReference type="ARBA" id="ARBA00004370"/>
    </source>
</evidence>
<dbReference type="Gene3D" id="1.20.5.100">
    <property type="entry name" value="Cytochrome c1, transmembrane anchor, C-terminal"/>
    <property type="match status" value="1"/>
</dbReference>
<dbReference type="InterPro" id="IPR009056">
    <property type="entry name" value="Cyt_c-like_dom"/>
</dbReference>
<evidence type="ECO:0000256" key="4">
    <source>
        <dbReference type="ARBA" id="ARBA00022448"/>
    </source>
</evidence>
<dbReference type="PRINTS" id="PR00603">
    <property type="entry name" value="CYTOCHROMEC1"/>
</dbReference>
<evidence type="ECO:0000256" key="11">
    <source>
        <dbReference type="ARBA" id="ARBA00023004"/>
    </source>
</evidence>
<dbReference type="RefSeq" id="WP_109794022.1">
    <property type="nucleotide sequence ID" value="NZ_PHIG01000037.1"/>
</dbReference>
<dbReference type="GO" id="GO:0046872">
    <property type="term" value="F:metal ion binding"/>
    <property type="evidence" value="ECO:0007669"/>
    <property type="project" value="UniProtKB-KW"/>
</dbReference>
<keyword evidence="12 14" id="KW-0472">Membrane</keyword>
<feature type="signal peptide" evidence="15">
    <location>
        <begin position="1"/>
        <end position="25"/>
    </location>
</feature>
<keyword evidence="18" id="KW-1185">Reference proteome</keyword>
<comment type="caution">
    <text evidence="17">The sequence shown here is derived from an EMBL/GenBank/DDBJ whole genome shotgun (WGS) entry which is preliminary data.</text>
</comment>
<dbReference type="AlphaFoldDB" id="A0A2M9G066"/>
<proteinExistence type="inferred from homology"/>
<dbReference type="SUPFAM" id="SSF46626">
    <property type="entry name" value="Cytochrome c"/>
    <property type="match status" value="1"/>
</dbReference>
<comment type="similarity">
    <text evidence="2">Belongs to the cytochrome c family.</text>
</comment>
<keyword evidence="4" id="KW-0813">Transport</keyword>
<dbReference type="OrthoDB" id="9808471at2"/>
<dbReference type="InterPro" id="IPR002326">
    <property type="entry name" value="Cyt_c1"/>
</dbReference>
<keyword evidence="6" id="KW-0679">Respiratory chain</keyword>
<dbReference type="PROSITE" id="PS51007">
    <property type="entry name" value="CYTC"/>
    <property type="match status" value="1"/>
</dbReference>
<keyword evidence="9" id="KW-0249">Electron transport</keyword>
<feature type="binding site" description="covalent" evidence="13">
    <location>
        <position position="66"/>
    </location>
    <ligand>
        <name>heme c</name>
        <dbReference type="ChEBI" id="CHEBI:61717"/>
    </ligand>
</feature>
<dbReference type="SUPFAM" id="SSF81496">
    <property type="entry name" value="Cytochrome c1 subunit of cytochrome bc1 complex (Ubiquinol-cytochrome c reductase), transmembrane anchor"/>
    <property type="match status" value="1"/>
</dbReference>
<protein>
    <recommendedName>
        <fullName evidence="3">Cytochrome c1</fullName>
    </recommendedName>
</protein>
<dbReference type="FunFam" id="1.10.760.10:FF:000011">
    <property type="entry name" value="Cytochrome c1, putative"/>
    <property type="match status" value="1"/>
</dbReference>
<evidence type="ECO:0000313" key="17">
    <source>
        <dbReference type="EMBL" id="PJK29089.1"/>
    </source>
</evidence>
<evidence type="ECO:0000256" key="15">
    <source>
        <dbReference type="SAM" id="SignalP"/>
    </source>
</evidence>
<dbReference type="PANTHER" id="PTHR10266">
    <property type="entry name" value="CYTOCHROME C1"/>
    <property type="match status" value="1"/>
</dbReference>
<dbReference type="GO" id="GO:0020037">
    <property type="term" value="F:heme binding"/>
    <property type="evidence" value="ECO:0007669"/>
    <property type="project" value="InterPro"/>
</dbReference>
<feature type="domain" description="Cytochrome c" evidence="16">
    <location>
        <begin position="49"/>
        <end position="156"/>
    </location>
</feature>
<dbReference type="Gene3D" id="1.10.760.10">
    <property type="entry name" value="Cytochrome c-like domain"/>
    <property type="match status" value="1"/>
</dbReference>
<dbReference type="Proteomes" id="UP000229498">
    <property type="component" value="Unassembled WGS sequence"/>
</dbReference>
<comment type="subcellular location">
    <subcellularLocation>
        <location evidence="1">Membrane</location>
    </subcellularLocation>
</comment>
<evidence type="ECO:0000313" key="18">
    <source>
        <dbReference type="Proteomes" id="UP000229498"/>
    </source>
</evidence>
<feature type="binding site" description="covalent" evidence="13">
    <location>
        <position position="62"/>
    </location>
    <ligand>
        <name>heme c</name>
        <dbReference type="ChEBI" id="CHEBI:61717"/>
    </ligand>
</feature>
<dbReference type="InterPro" id="IPR036909">
    <property type="entry name" value="Cyt_c-like_dom_sf"/>
</dbReference>
<evidence type="ECO:0000259" key="16">
    <source>
        <dbReference type="PROSITE" id="PS51007"/>
    </source>
</evidence>
<keyword evidence="5 13" id="KW-0349">Heme</keyword>
<keyword evidence="7 14" id="KW-0812">Transmembrane</keyword>
<evidence type="ECO:0000256" key="14">
    <source>
        <dbReference type="SAM" id="Phobius"/>
    </source>
</evidence>
<gene>
    <name evidence="17" type="ORF">CVT23_14335</name>
</gene>
<comment type="cofactor">
    <cofactor evidence="13">
        <name>heme c</name>
        <dbReference type="ChEBI" id="CHEBI:61717"/>
    </cofactor>
    <text evidence="13">Binds 1 heme c group covalently per subunit.</text>
</comment>
<evidence type="ECO:0000256" key="9">
    <source>
        <dbReference type="ARBA" id="ARBA00022982"/>
    </source>
</evidence>